<sequence>MLDLVSLFLLYQISNVIHESRALDMKTNVVFPLGETASAIRGENVLWLAMVLRNRVLLDLKPAQLAAVCGSLVSEGIKVRPWKNNSSLYEPSSTVINVINILEEQRNYLVQLQEKHDVSISCCLDSQFSGMVEAWASGLTWREVMMDCAMDEGDLARLLRRTIDLLAQIPNLPDIDPVLQINAMTASGVMDRSPIRGGLCSLFCFVSFDPATGYWIDMASTPVKDVLDVEYNPSALAYVPPHAREKKDNCLSLLIEGLEKDPMLLDPVSIHDGHLII</sequence>
<dbReference type="Pfam" id="PF08148">
    <property type="entry name" value="DSHCT"/>
    <property type="match status" value="1"/>
</dbReference>
<dbReference type="EMBL" id="JAKOGI010000217">
    <property type="protein sequence ID" value="KAJ8439476.1"/>
    <property type="molecule type" value="Genomic_DNA"/>
</dbReference>
<dbReference type="InterPro" id="IPR012961">
    <property type="entry name" value="Ski2/MTR4_C"/>
</dbReference>
<comment type="caution">
    <text evidence="2">The sequence shown here is derived from an EMBL/GenBank/DDBJ whole genome shotgun (WGS) entry which is preliminary data.</text>
</comment>
<dbReference type="OrthoDB" id="64767at2759"/>
<keyword evidence="3" id="KW-1185">Reference proteome</keyword>
<accession>A0A9Q1KAT6</accession>
<protein>
    <recommendedName>
        <fullName evidence="1">ATP-dependent RNA helicase Ski2/MTR4 C-terminal domain-containing protein</fullName>
    </recommendedName>
</protein>
<evidence type="ECO:0000313" key="3">
    <source>
        <dbReference type="Proteomes" id="UP001153076"/>
    </source>
</evidence>
<dbReference type="SMART" id="SM01142">
    <property type="entry name" value="DSHCT"/>
    <property type="match status" value="1"/>
</dbReference>
<proteinExistence type="predicted"/>
<organism evidence="2 3">
    <name type="scientific">Carnegiea gigantea</name>
    <dbReference type="NCBI Taxonomy" id="171969"/>
    <lineage>
        <taxon>Eukaryota</taxon>
        <taxon>Viridiplantae</taxon>
        <taxon>Streptophyta</taxon>
        <taxon>Embryophyta</taxon>
        <taxon>Tracheophyta</taxon>
        <taxon>Spermatophyta</taxon>
        <taxon>Magnoliopsida</taxon>
        <taxon>eudicotyledons</taxon>
        <taxon>Gunneridae</taxon>
        <taxon>Pentapetalae</taxon>
        <taxon>Caryophyllales</taxon>
        <taxon>Cactineae</taxon>
        <taxon>Cactaceae</taxon>
        <taxon>Cactoideae</taxon>
        <taxon>Echinocereeae</taxon>
        <taxon>Carnegiea</taxon>
    </lineage>
</organism>
<reference evidence="2" key="1">
    <citation type="submission" date="2022-04" db="EMBL/GenBank/DDBJ databases">
        <title>Carnegiea gigantea Genome sequencing and assembly v2.</title>
        <authorList>
            <person name="Copetti D."/>
            <person name="Sanderson M.J."/>
            <person name="Burquez A."/>
            <person name="Wojciechowski M.F."/>
        </authorList>
    </citation>
    <scope>NUCLEOTIDE SEQUENCE</scope>
    <source>
        <strain evidence="2">SGP5-SGP5p</strain>
        <tissue evidence="2">Aerial part</tissue>
    </source>
</reference>
<evidence type="ECO:0000313" key="2">
    <source>
        <dbReference type="EMBL" id="KAJ8439476.1"/>
    </source>
</evidence>
<dbReference type="AlphaFoldDB" id="A0A9Q1KAT6"/>
<name>A0A9Q1KAT6_9CARY</name>
<dbReference type="Proteomes" id="UP001153076">
    <property type="component" value="Unassembled WGS sequence"/>
</dbReference>
<gene>
    <name evidence="2" type="ORF">Cgig2_006993</name>
</gene>
<feature type="domain" description="ATP-dependent RNA helicase Ski2/MTR4 C-terminal" evidence="1">
    <location>
        <begin position="25"/>
        <end position="195"/>
    </location>
</feature>
<dbReference type="Gene3D" id="1.10.3380.30">
    <property type="match status" value="1"/>
</dbReference>
<dbReference type="FunFam" id="1.10.3380.30:FF:000007">
    <property type="entry name" value="DExH-box ATP-dependent RNA helicase DExH15 chloroplastic"/>
    <property type="match status" value="1"/>
</dbReference>
<evidence type="ECO:0000259" key="1">
    <source>
        <dbReference type="SMART" id="SM01142"/>
    </source>
</evidence>